<protein>
    <submittedName>
        <fullName evidence="4">Uncharacterized protein</fullName>
    </submittedName>
</protein>
<dbReference type="Proteomes" id="UP001601444">
    <property type="component" value="Unassembled WGS sequence"/>
</dbReference>
<dbReference type="Pfam" id="PF24088">
    <property type="entry name" value="DUF7373"/>
    <property type="match status" value="1"/>
</dbReference>
<organism evidence="4 5">
    <name type="scientific">Nocardia thailandica</name>
    <dbReference type="NCBI Taxonomy" id="257275"/>
    <lineage>
        <taxon>Bacteria</taxon>
        <taxon>Bacillati</taxon>
        <taxon>Actinomycetota</taxon>
        <taxon>Actinomycetes</taxon>
        <taxon>Mycobacteriales</taxon>
        <taxon>Nocardiaceae</taxon>
        <taxon>Nocardia</taxon>
    </lineage>
</organism>
<sequence length="422" mass="45380">MNTRLLRFVALAAVTLSIAGCGQTITGTAAPGEIDVRKLDVGRFPTMPLGDYYEYSHSVRSGTSLAVTRLADSVVLGDRIDPKLAYGTGIQSITRPGDVKNALSDQGVAVAERNGLMFGWMSGSSDVEPIPNQKVPASATLTTVTVMQFPDAGSAANAAREFEDADFAVAADTNQRVPLAKYPEAYTHWRPGTPTIGSTAARGNYVVNVFASTASADLALLTSLVEKTYAAQFPELDKLAPLTKEQVMRLDLDPEGMKQRILNPNKIGVPSVGSLATYRLNGFLHFQPDRERARRIYAEAGAEYITFSEAYSEYTTTYSKGIAQAFGTSTSRLLEGAILTRTRDDAAAEKLSAAIMDKPDAGMTPAGLPDTRCGEIPRPGSNSRDFSCVLRYRNYVAHVWGTQIQDAQQRAAAQYALLANSA</sequence>
<dbReference type="PROSITE" id="PS51257">
    <property type="entry name" value="PROKAR_LIPOPROTEIN"/>
    <property type="match status" value="1"/>
</dbReference>
<dbReference type="InterPro" id="IPR056463">
    <property type="entry name" value="DUF7373_C"/>
</dbReference>
<evidence type="ECO:0000259" key="3">
    <source>
        <dbReference type="Pfam" id="PF24092"/>
    </source>
</evidence>
<name>A0ABW6PJN7_9NOCA</name>
<reference evidence="4 5" key="1">
    <citation type="submission" date="2024-10" db="EMBL/GenBank/DDBJ databases">
        <title>The Natural Products Discovery Center: Release of the First 8490 Sequenced Strains for Exploring Actinobacteria Biosynthetic Diversity.</title>
        <authorList>
            <person name="Kalkreuter E."/>
            <person name="Kautsar S.A."/>
            <person name="Yang D."/>
            <person name="Bader C.D."/>
            <person name="Teijaro C.N."/>
            <person name="Fluegel L."/>
            <person name="Davis C.M."/>
            <person name="Simpson J.R."/>
            <person name="Lauterbach L."/>
            <person name="Steele A.D."/>
            <person name="Gui C."/>
            <person name="Meng S."/>
            <person name="Li G."/>
            <person name="Viehrig K."/>
            <person name="Ye F."/>
            <person name="Su P."/>
            <person name="Kiefer A.F."/>
            <person name="Nichols A."/>
            <person name="Cepeda A.J."/>
            <person name="Yan W."/>
            <person name="Fan B."/>
            <person name="Jiang Y."/>
            <person name="Adhikari A."/>
            <person name="Zheng C.-J."/>
            <person name="Schuster L."/>
            <person name="Cowan T.M."/>
            <person name="Smanski M.J."/>
            <person name="Chevrette M.G."/>
            <person name="De Carvalho L.P.S."/>
            <person name="Shen B."/>
        </authorList>
    </citation>
    <scope>NUCLEOTIDE SEQUENCE [LARGE SCALE GENOMIC DNA]</scope>
    <source>
        <strain evidence="4 5">NPDC004045</strain>
    </source>
</reference>
<dbReference type="EMBL" id="JBIAMX010000003">
    <property type="protein sequence ID" value="MFF0542609.1"/>
    <property type="molecule type" value="Genomic_DNA"/>
</dbReference>
<evidence type="ECO:0000259" key="2">
    <source>
        <dbReference type="Pfam" id="PF24088"/>
    </source>
</evidence>
<gene>
    <name evidence="4" type="ORF">ACFYTF_07205</name>
</gene>
<keyword evidence="5" id="KW-1185">Reference proteome</keyword>
<feature type="signal peptide" evidence="1">
    <location>
        <begin position="1"/>
        <end position="19"/>
    </location>
</feature>
<keyword evidence="1" id="KW-0732">Signal</keyword>
<accession>A0ABW6PJN7</accession>
<feature type="domain" description="DUF7373" evidence="2">
    <location>
        <begin position="55"/>
        <end position="251"/>
    </location>
</feature>
<evidence type="ECO:0000313" key="5">
    <source>
        <dbReference type="Proteomes" id="UP001601444"/>
    </source>
</evidence>
<dbReference type="InterPro" id="IPR055797">
    <property type="entry name" value="DUF7373"/>
</dbReference>
<dbReference type="RefSeq" id="WP_387699442.1">
    <property type="nucleotide sequence ID" value="NZ_JBIAMX010000003.1"/>
</dbReference>
<proteinExistence type="predicted"/>
<dbReference type="Pfam" id="PF24092">
    <property type="entry name" value="DUF7373_C"/>
    <property type="match status" value="1"/>
</dbReference>
<evidence type="ECO:0000313" key="4">
    <source>
        <dbReference type="EMBL" id="MFF0542609.1"/>
    </source>
</evidence>
<comment type="caution">
    <text evidence="4">The sequence shown here is derived from an EMBL/GenBank/DDBJ whole genome shotgun (WGS) entry which is preliminary data.</text>
</comment>
<feature type="chain" id="PRO_5046874045" evidence="1">
    <location>
        <begin position="20"/>
        <end position="422"/>
    </location>
</feature>
<feature type="domain" description="DUF7373" evidence="3">
    <location>
        <begin position="260"/>
        <end position="421"/>
    </location>
</feature>
<evidence type="ECO:0000256" key="1">
    <source>
        <dbReference type="SAM" id="SignalP"/>
    </source>
</evidence>